<evidence type="ECO:0000256" key="1">
    <source>
        <dbReference type="SAM" id="Phobius"/>
    </source>
</evidence>
<feature type="transmembrane region" description="Helical" evidence="1">
    <location>
        <begin position="26"/>
        <end position="50"/>
    </location>
</feature>
<keyword evidence="1" id="KW-1133">Transmembrane helix</keyword>
<dbReference type="Proteomes" id="UP000603200">
    <property type="component" value="Unassembled WGS sequence"/>
</dbReference>
<sequence>MRPAPLRRTAQEMHADRQAAARRIQAALHIAVVTLAWLVSVPFLVGWGVLGTQREDGVLLFAALLAVVLPFTGAAIATRNGLYFTGGCFAVLTLAMVVPAISVVQAG</sequence>
<evidence type="ECO:0000313" key="3">
    <source>
        <dbReference type="Proteomes" id="UP000603200"/>
    </source>
</evidence>
<comment type="caution">
    <text evidence="2">The sequence shown here is derived from an EMBL/GenBank/DDBJ whole genome shotgun (WGS) entry which is preliminary data.</text>
</comment>
<keyword evidence="1" id="KW-0472">Membrane</keyword>
<proteinExistence type="predicted"/>
<organism evidence="2 3">
    <name type="scientific">Winogradskya humida</name>
    <dbReference type="NCBI Taxonomy" id="113566"/>
    <lineage>
        <taxon>Bacteria</taxon>
        <taxon>Bacillati</taxon>
        <taxon>Actinomycetota</taxon>
        <taxon>Actinomycetes</taxon>
        <taxon>Micromonosporales</taxon>
        <taxon>Micromonosporaceae</taxon>
        <taxon>Winogradskya</taxon>
    </lineage>
</organism>
<keyword evidence="1" id="KW-0812">Transmembrane</keyword>
<feature type="transmembrane region" description="Helical" evidence="1">
    <location>
        <begin position="57"/>
        <end position="76"/>
    </location>
</feature>
<reference evidence="2 3" key="1">
    <citation type="submission" date="2021-01" db="EMBL/GenBank/DDBJ databases">
        <title>Whole genome shotgun sequence of Actinoplanes humidus NBRC 14915.</title>
        <authorList>
            <person name="Komaki H."/>
            <person name="Tamura T."/>
        </authorList>
    </citation>
    <scope>NUCLEOTIDE SEQUENCE [LARGE SCALE GENOMIC DNA]</scope>
    <source>
        <strain evidence="2 3">NBRC 14915</strain>
    </source>
</reference>
<keyword evidence="3" id="KW-1185">Reference proteome</keyword>
<protein>
    <submittedName>
        <fullName evidence="2">Uncharacterized protein</fullName>
    </submittedName>
</protein>
<gene>
    <name evidence="2" type="ORF">Ahu01nite_051250</name>
</gene>
<name>A0ABQ3ZTZ0_9ACTN</name>
<feature type="transmembrane region" description="Helical" evidence="1">
    <location>
        <begin position="82"/>
        <end position="104"/>
    </location>
</feature>
<accession>A0ABQ3ZTZ0</accession>
<dbReference type="EMBL" id="BOMN01000064">
    <property type="protein sequence ID" value="GIE22023.1"/>
    <property type="molecule type" value="Genomic_DNA"/>
</dbReference>
<evidence type="ECO:0000313" key="2">
    <source>
        <dbReference type="EMBL" id="GIE22023.1"/>
    </source>
</evidence>